<evidence type="ECO:0000256" key="1">
    <source>
        <dbReference type="SAM" id="Phobius"/>
    </source>
</evidence>
<reference evidence="2" key="1">
    <citation type="submission" date="2020-09" db="EMBL/GenBank/DDBJ databases">
        <title>Pelagicoccus enzymogenes sp. nov. with an EPS production, isolated from marine sediment.</title>
        <authorList>
            <person name="Feng X."/>
        </authorList>
    </citation>
    <scope>NUCLEOTIDE SEQUENCE</scope>
    <source>
        <strain evidence="2">NFK12</strain>
    </source>
</reference>
<dbReference type="EMBL" id="JACYFG010000061">
    <property type="protein sequence ID" value="MBD5782387.1"/>
    <property type="molecule type" value="Genomic_DNA"/>
</dbReference>
<feature type="transmembrane region" description="Helical" evidence="1">
    <location>
        <begin position="178"/>
        <end position="200"/>
    </location>
</feature>
<dbReference type="RefSeq" id="WP_191619471.1">
    <property type="nucleotide sequence ID" value="NZ_JACYFG010000061.1"/>
</dbReference>
<accession>A0A927FC39</accession>
<dbReference type="Proteomes" id="UP000622317">
    <property type="component" value="Unassembled WGS sequence"/>
</dbReference>
<keyword evidence="1" id="KW-0812">Transmembrane</keyword>
<gene>
    <name evidence="2" type="ORF">IEN85_23005</name>
</gene>
<proteinExistence type="predicted"/>
<keyword evidence="1" id="KW-0472">Membrane</keyword>
<name>A0A927FC39_9BACT</name>
<organism evidence="2 3">
    <name type="scientific">Pelagicoccus enzymogenes</name>
    <dbReference type="NCBI Taxonomy" id="2773457"/>
    <lineage>
        <taxon>Bacteria</taxon>
        <taxon>Pseudomonadati</taxon>
        <taxon>Verrucomicrobiota</taxon>
        <taxon>Opitutia</taxon>
        <taxon>Puniceicoccales</taxon>
        <taxon>Pelagicoccaceae</taxon>
        <taxon>Pelagicoccus</taxon>
    </lineage>
</organism>
<evidence type="ECO:0000313" key="3">
    <source>
        <dbReference type="Proteomes" id="UP000622317"/>
    </source>
</evidence>
<protein>
    <submittedName>
        <fullName evidence="2">Uncharacterized protein</fullName>
    </submittedName>
</protein>
<feature type="transmembrane region" description="Helical" evidence="1">
    <location>
        <begin position="136"/>
        <end position="158"/>
    </location>
</feature>
<keyword evidence="3" id="KW-1185">Reference proteome</keyword>
<evidence type="ECO:0000313" key="2">
    <source>
        <dbReference type="EMBL" id="MBD5782387.1"/>
    </source>
</evidence>
<keyword evidence="1" id="KW-1133">Transmembrane helix</keyword>
<sequence>MEETTPSTEPDGTEKREVATCPFCQTGVFETDESESCGECRTLYHADCWKENDGCAIYGCTNSAETIKWSDNQIPVSYWGKETKACPSCSQEIVSSALRCKHCGTVFKSAKPTDSDEFGSDRSYEKRKKELKRKATFVFVANAIPILSVLGLLVGGIWTLKNRALIRKLPSINRTLCYLGLTVGVAQIFLIAALAFLYTLTNSGN</sequence>
<comment type="caution">
    <text evidence="2">The sequence shown here is derived from an EMBL/GenBank/DDBJ whole genome shotgun (WGS) entry which is preliminary data.</text>
</comment>
<dbReference type="AlphaFoldDB" id="A0A927FC39"/>